<dbReference type="InterPro" id="IPR036259">
    <property type="entry name" value="MFS_trans_sf"/>
</dbReference>
<feature type="non-terminal residue" evidence="2">
    <location>
        <position position="124"/>
    </location>
</feature>
<gene>
    <name evidence="2" type="ORF">METZ01_LOCUS485840</name>
</gene>
<sequence>MSNPSISATTAPRQRWEATAWLLIGALVGFAVGGVLGGVLGGPMGSLLIKSAEAGSSVVNGVKNGFILGGTIGLLTGIVWSSRARFNPQTQRKLKRFHSIKRGYWSFLILMVAFGVSLLGQFFV</sequence>
<evidence type="ECO:0000256" key="1">
    <source>
        <dbReference type="SAM" id="Phobius"/>
    </source>
</evidence>
<feature type="transmembrane region" description="Helical" evidence="1">
    <location>
        <begin position="103"/>
        <end position="123"/>
    </location>
</feature>
<feature type="transmembrane region" description="Helical" evidence="1">
    <location>
        <begin position="21"/>
        <end position="45"/>
    </location>
</feature>
<evidence type="ECO:0000313" key="2">
    <source>
        <dbReference type="EMBL" id="SVE32986.1"/>
    </source>
</evidence>
<name>A0A383CKQ6_9ZZZZ</name>
<reference evidence="2" key="1">
    <citation type="submission" date="2018-05" db="EMBL/GenBank/DDBJ databases">
        <authorList>
            <person name="Lanie J.A."/>
            <person name="Ng W.-L."/>
            <person name="Kazmierczak K.M."/>
            <person name="Andrzejewski T.M."/>
            <person name="Davidsen T.M."/>
            <person name="Wayne K.J."/>
            <person name="Tettelin H."/>
            <person name="Glass J.I."/>
            <person name="Rusch D."/>
            <person name="Podicherti R."/>
            <person name="Tsui H.-C.T."/>
            <person name="Winkler M.E."/>
        </authorList>
    </citation>
    <scope>NUCLEOTIDE SEQUENCE</scope>
</reference>
<protein>
    <submittedName>
        <fullName evidence="2">Uncharacterized protein</fullName>
    </submittedName>
</protein>
<feature type="transmembrane region" description="Helical" evidence="1">
    <location>
        <begin position="65"/>
        <end position="82"/>
    </location>
</feature>
<proteinExistence type="predicted"/>
<dbReference type="AlphaFoldDB" id="A0A383CKQ6"/>
<keyword evidence="1" id="KW-0472">Membrane</keyword>
<accession>A0A383CKQ6</accession>
<keyword evidence="1" id="KW-0812">Transmembrane</keyword>
<dbReference type="SUPFAM" id="SSF103473">
    <property type="entry name" value="MFS general substrate transporter"/>
    <property type="match status" value="1"/>
</dbReference>
<keyword evidence="1" id="KW-1133">Transmembrane helix</keyword>
<dbReference type="EMBL" id="UINC01209806">
    <property type="protein sequence ID" value="SVE32986.1"/>
    <property type="molecule type" value="Genomic_DNA"/>
</dbReference>
<organism evidence="2">
    <name type="scientific">marine metagenome</name>
    <dbReference type="NCBI Taxonomy" id="408172"/>
    <lineage>
        <taxon>unclassified sequences</taxon>
        <taxon>metagenomes</taxon>
        <taxon>ecological metagenomes</taxon>
    </lineage>
</organism>